<keyword evidence="4" id="KW-1185">Reference proteome</keyword>
<dbReference type="InterPro" id="IPR025296">
    <property type="entry name" value="DUF4158"/>
</dbReference>
<protein>
    <submittedName>
        <fullName evidence="3">Transposase Tn3 family protein</fullName>
    </submittedName>
</protein>
<organism evidence="3 4">
    <name type="scientific">Ktedonobacter racemifer DSM 44963</name>
    <dbReference type="NCBI Taxonomy" id="485913"/>
    <lineage>
        <taxon>Bacteria</taxon>
        <taxon>Bacillati</taxon>
        <taxon>Chloroflexota</taxon>
        <taxon>Ktedonobacteria</taxon>
        <taxon>Ktedonobacterales</taxon>
        <taxon>Ktedonobacteraceae</taxon>
        <taxon>Ktedonobacter</taxon>
    </lineage>
</organism>
<evidence type="ECO:0000313" key="3">
    <source>
        <dbReference type="EMBL" id="EFH79875.1"/>
    </source>
</evidence>
<dbReference type="OrthoDB" id="51846at2"/>
<dbReference type="AlphaFoldDB" id="D6U7L4"/>
<dbReference type="STRING" id="485913.Krac_0395"/>
<gene>
    <name evidence="3" type="ORF">Krac_0395</name>
</gene>
<dbReference type="EMBL" id="ADVG01000005">
    <property type="protein sequence ID" value="EFH79875.1"/>
    <property type="molecule type" value="Genomic_DNA"/>
</dbReference>
<reference evidence="3 4" key="1">
    <citation type="journal article" date="2011" name="Stand. Genomic Sci.">
        <title>Non-contiguous finished genome sequence and contextual data of the filamentous soil bacterium Ktedonobacter racemifer type strain (SOSP1-21).</title>
        <authorList>
            <person name="Chang Y.J."/>
            <person name="Land M."/>
            <person name="Hauser L."/>
            <person name="Chertkov O."/>
            <person name="Del Rio T.G."/>
            <person name="Nolan M."/>
            <person name="Copeland A."/>
            <person name="Tice H."/>
            <person name="Cheng J.F."/>
            <person name="Lucas S."/>
            <person name="Han C."/>
            <person name="Goodwin L."/>
            <person name="Pitluck S."/>
            <person name="Ivanova N."/>
            <person name="Ovchinikova G."/>
            <person name="Pati A."/>
            <person name="Chen A."/>
            <person name="Palaniappan K."/>
            <person name="Mavromatis K."/>
            <person name="Liolios K."/>
            <person name="Brettin T."/>
            <person name="Fiebig A."/>
            <person name="Rohde M."/>
            <person name="Abt B."/>
            <person name="Goker M."/>
            <person name="Detter J.C."/>
            <person name="Woyke T."/>
            <person name="Bristow J."/>
            <person name="Eisen J.A."/>
            <person name="Markowitz V."/>
            <person name="Hugenholtz P."/>
            <person name="Kyrpides N.C."/>
            <person name="Klenk H.P."/>
            <person name="Lapidus A."/>
        </authorList>
    </citation>
    <scope>NUCLEOTIDE SEQUENCE [LARGE SCALE GENOMIC DNA]</scope>
    <source>
        <strain evidence="4">DSM 44963</strain>
    </source>
</reference>
<name>D6U7L4_KTERA</name>
<sequence>MMEERKEAGGTGGSGKEEKKEGTREATDLLTQRRFKMLDGEWTSEELGRFFWLTPEDMLQVKTCRGAANRLGFALNLLLMRLLHCPFPETGQVPPRIVQFVAMQCNGHPEALAEYAVCRPQTRDEHLVQIRTHLKVRPYAHAQDQPRLAAYLLTRALQRDDPAVLLEEAEEWLREEGILFPAEAAIEKLVAQVRPQAEQQVFSETTHQLTPTQRQALDELLLREQGKRGSTLAWLKDPAVKASPPAIKMLLSKLETVRQLQVSAIDLSALNRNRVRVLAHLGEKYHRDSLLRFSEQKRAALLVCYLQDLQQELLDRLLISFTDLLVGIFRRTERKGQPHHITHGKALTQHVHTLRKIAKVVLDPTVPDEQVRPQIFAVVPQTQLQEVYDDSGAKARPEDGQTFDLLLKHYTFLRQFLPDLLRALEFTGTSAAKPVVLAIQALKQMDANEKRTLPANAPLDFLPGDWRAAVETASASKDPKGRRMAKQLWELGLAEQMRKLLRSWPLSINGTKNHAKEFALL</sequence>
<accession>D6U7L4</accession>
<feature type="compositionally biased region" description="Basic and acidic residues" evidence="1">
    <location>
        <begin position="15"/>
        <end position="27"/>
    </location>
</feature>
<evidence type="ECO:0000259" key="2">
    <source>
        <dbReference type="Pfam" id="PF13700"/>
    </source>
</evidence>
<dbReference type="InParanoid" id="D6U7L4"/>
<evidence type="ECO:0000256" key="1">
    <source>
        <dbReference type="SAM" id="MobiDB-lite"/>
    </source>
</evidence>
<comment type="caution">
    <text evidence="3">The sequence shown here is derived from an EMBL/GenBank/DDBJ whole genome shotgun (WGS) entry which is preliminary data.</text>
</comment>
<proteinExistence type="predicted"/>
<feature type="domain" description="DUF4158" evidence="2">
    <location>
        <begin position="34"/>
        <end position="193"/>
    </location>
</feature>
<dbReference type="Proteomes" id="UP000004508">
    <property type="component" value="Unassembled WGS sequence"/>
</dbReference>
<dbReference type="eggNOG" id="COG4644">
    <property type="taxonomic scope" value="Bacteria"/>
</dbReference>
<feature type="region of interest" description="Disordered" evidence="1">
    <location>
        <begin position="1"/>
        <end position="28"/>
    </location>
</feature>
<dbReference type="Pfam" id="PF13700">
    <property type="entry name" value="DUF4158"/>
    <property type="match status" value="1"/>
</dbReference>
<evidence type="ECO:0000313" key="4">
    <source>
        <dbReference type="Proteomes" id="UP000004508"/>
    </source>
</evidence>
<dbReference type="RefSeq" id="WP_007922044.1">
    <property type="nucleotide sequence ID" value="NZ_ADVG01000005.1"/>
</dbReference>